<dbReference type="PANTHER" id="PTHR30221">
    <property type="entry name" value="SMALL-CONDUCTANCE MECHANOSENSITIVE CHANNEL"/>
    <property type="match status" value="1"/>
</dbReference>
<dbReference type="Pfam" id="PF00924">
    <property type="entry name" value="MS_channel_2nd"/>
    <property type="match status" value="1"/>
</dbReference>
<feature type="transmembrane region" description="Helical" evidence="1">
    <location>
        <begin position="15"/>
        <end position="33"/>
    </location>
</feature>
<dbReference type="SUPFAM" id="SSF50182">
    <property type="entry name" value="Sm-like ribonucleoproteins"/>
    <property type="match status" value="1"/>
</dbReference>
<protein>
    <submittedName>
        <fullName evidence="3">Mechanosensitive ion channel family protein</fullName>
    </submittedName>
</protein>
<evidence type="ECO:0000313" key="4">
    <source>
        <dbReference type="EMBL" id="HHR96399.1"/>
    </source>
</evidence>
<keyword evidence="1" id="KW-0472">Membrane</keyword>
<dbReference type="InterPro" id="IPR045275">
    <property type="entry name" value="MscS_archaea/bacteria_type"/>
</dbReference>
<feature type="transmembrane region" description="Helical" evidence="1">
    <location>
        <begin position="81"/>
        <end position="101"/>
    </location>
</feature>
<evidence type="ECO:0000313" key="3">
    <source>
        <dbReference type="EMBL" id="HHP81860.1"/>
    </source>
</evidence>
<name>A0A7C5THJ5_9CREN</name>
<evidence type="ECO:0000259" key="2">
    <source>
        <dbReference type="Pfam" id="PF00924"/>
    </source>
</evidence>
<feature type="transmembrane region" description="Helical" evidence="1">
    <location>
        <begin position="54"/>
        <end position="75"/>
    </location>
</feature>
<feature type="domain" description="Mechanosensitive ion channel MscS" evidence="2">
    <location>
        <begin position="99"/>
        <end position="164"/>
    </location>
</feature>
<dbReference type="EMBL" id="DRUB01000120">
    <property type="protein sequence ID" value="HHR96399.1"/>
    <property type="molecule type" value="Genomic_DNA"/>
</dbReference>
<proteinExistence type="predicted"/>
<keyword evidence="1" id="KW-1133">Transmembrane helix</keyword>
<reference evidence="3" key="1">
    <citation type="journal article" date="2020" name="mSystems">
        <title>Genome- and Community-Level Interaction Insights into Carbon Utilization and Element Cycling Functions of Hydrothermarchaeota in Hydrothermal Sediment.</title>
        <authorList>
            <person name="Zhou Z."/>
            <person name="Liu Y."/>
            <person name="Xu W."/>
            <person name="Pan J."/>
            <person name="Luo Z.H."/>
            <person name="Li M."/>
        </authorList>
    </citation>
    <scope>NUCLEOTIDE SEQUENCE [LARGE SCALE GENOMIC DNA]</scope>
    <source>
        <strain evidence="4">SpSt-1</strain>
        <strain evidence="3">SpSt-1121</strain>
    </source>
</reference>
<dbReference type="InterPro" id="IPR010920">
    <property type="entry name" value="LSM_dom_sf"/>
</dbReference>
<dbReference type="GO" id="GO:0016020">
    <property type="term" value="C:membrane"/>
    <property type="evidence" value="ECO:0007669"/>
    <property type="project" value="InterPro"/>
</dbReference>
<gene>
    <name evidence="4" type="ORF">ENL47_06235</name>
    <name evidence="3" type="ORF">ENM84_04260</name>
</gene>
<organism evidence="3">
    <name type="scientific">Ignisphaera aggregans</name>
    <dbReference type="NCBI Taxonomy" id="334771"/>
    <lineage>
        <taxon>Archaea</taxon>
        <taxon>Thermoproteota</taxon>
        <taxon>Thermoprotei</taxon>
        <taxon>Desulfurococcales</taxon>
        <taxon>Desulfurococcaceae</taxon>
        <taxon>Ignisphaera</taxon>
    </lineage>
</organism>
<sequence>MNNLLEILTPNLMTLIYRLIAAAIIVIVTYLIVRGLERLLLVLLRGVEAEYIHRIVEGVRIGIYVIVAIVVANIIAPEIQVLSILMLLIGLSLIAMFFDILRNIGSEFYIRTRNIVRRGDWIEVDGISVRVVDLDAFGVVGETHKLEKVYIPYSKIVGSLIVNRTTPLGLITRIFIGIPQSYSIDNARNTIIEVAKIIEPDLATEPDVTYIGTRNNMLEFTLEFHIINYRKLGKIISVIEKEIKERIPDAVVRT</sequence>
<comment type="caution">
    <text evidence="3">The sequence shown here is derived from an EMBL/GenBank/DDBJ whole genome shotgun (WGS) entry which is preliminary data.</text>
</comment>
<dbReference type="AlphaFoldDB" id="A0A7C5THJ5"/>
<dbReference type="EMBL" id="DRZI01000183">
    <property type="protein sequence ID" value="HHP81860.1"/>
    <property type="molecule type" value="Genomic_DNA"/>
</dbReference>
<dbReference type="PANTHER" id="PTHR30221:SF1">
    <property type="entry name" value="SMALL-CONDUCTANCE MECHANOSENSITIVE CHANNEL"/>
    <property type="match status" value="1"/>
</dbReference>
<dbReference type="GO" id="GO:0008381">
    <property type="term" value="F:mechanosensitive monoatomic ion channel activity"/>
    <property type="evidence" value="ECO:0007669"/>
    <property type="project" value="InterPro"/>
</dbReference>
<dbReference type="InterPro" id="IPR006685">
    <property type="entry name" value="MscS_channel_2nd"/>
</dbReference>
<evidence type="ECO:0000256" key="1">
    <source>
        <dbReference type="SAM" id="Phobius"/>
    </source>
</evidence>
<keyword evidence="1" id="KW-0812">Transmembrane</keyword>
<accession>A0A7C5THJ5</accession>